<dbReference type="AlphaFoldDB" id="A0A9D7SHU0"/>
<sequence>MVNGAARATLLWAELMHWVDEYLVDGAVDLTEYIVQETSGVFRGLQSGRVQHYAFVMFLGFLVFAVVKFFV</sequence>
<dbReference type="Proteomes" id="UP000886657">
    <property type="component" value="Unassembled WGS sequence"/>
</dbReference>
<keyword evidence="1" id="KW-0472">Membrane</keyword>
<reference evidence="2" key="1">
    <citation type="submission" date="2020-10" db="EMBL/GenBank/DDBJ databases">
        <title>Connecting structure to function with the recovery of over 1000 high-quality activated sludge metagenome-assembled genomes encoding full-length rRNA genes using long-read sequencing.</title>
        <authorList>
            <person name="Singleton C.M."/>
            <person name="Petriglieri F."/>
            <person name="Kristensen J.M."/>
            <person name="Kirkegaard R.H."/>
            <person name="Michaelsen T.Y."/>
            <person name="Andersen M.H."/>
            <person name="Karst S.M."/>
            <person name="Dueholm M.S."/>
            <person name="Nielsen P.H."/>
            <person name="Albertsen M."/>
        </authorList>
    </citation>
    <scope>NUCLEOTIDE SEQUENCE</scope>
    <source>
        <strain evidence="2">Skiv_18-Q3-R9-52_MAXAC.067</strain>
    </source>
</reference>
<feature type="transmembrane region" description="Helical" evidence="1">
    <location>
        <begin position="50"/>
        <end position="70"/>
    </location>
</feature>
<protein>
    <submittedName>
        <fullName evidence="2">Uncharacterized protein</fullName>
    </submittedName>
</protein>
<proteinExistence type="predicted"/>
<dbReference type="Gene3D" id="1.20.5.2700">
    <property type="match status" value="1"/>
</dbReference>
<comment type="caution">
    <text evidence="2">The sequence shown here is derived from an EMBL/GenBank/DDBJ whole genome shotgun (WGS) entry which is preliminary data.</text>
</comment>
<keyword evidence="1" id="KW-0812">Transmembrane</keyword>
<evidence type="ECO:0000313" key="2">
    <source>
        <dbReference type="EMBL" id="MBK9796767.1"/>
    </source>
</evidence>
<evidence type="ECO:0000256" key="1">
    <source>
        <dbReference type="SAM" id="Phobius"/>
    </source>
</evidence>
<gene>
    <name evidence="2" type="ORF">IPP58_09765</name>
</gene>
<keyword evidence="1" id="KW-1133">Transmembrane helix</keyword>
<evidence type="ECO:0000313" key="3">
    <source>
        <dbReference type="Proteomes" id="UP000886657"/>
    </source>
</evidence>
<dbReference type="EMBL" id="JADKIO010000006">
    <property type="protein sequence ID" value="MBK9796767.1"/>
    <property type="molecule type" value="Genomic_DNA"/>
</dbReference>
<name>A0A9D7SHU0_9BACT</name>
<accession>A0A9D7SHU0</accession>
<organism evidence="2 3">
    <name type="scientific">Candidatus Geothrix skivensis</name>
    <dbReference type="NCBI Taxonomy" id="2954439"/>
    <lineage>
        <taxon>Bacteria</taxon>
        <taxon>Pseudomonadati</taxon>
        <taxon>Acidobacteriota</taxon>
        <taxon>Holophagae</taxon>
        <taxon>Holophagales</taxon>
        <taxon>Holophagaceae</taxon>
        <taxon>Geothrix</taxon>
    </lineage>
</organism>